<dbReference type="InParanoid" id="F5Y9M1"/>
<evidence type="ECO:0000313" key="1">
    <source>
        <dbReference type="EMBL" id="AEF81187.1"/>
    </source>
</evidence>
<accession>F5Y9M1</accession>
<reference evidence="1 2" key="2">
    <citation type="journal article" date="2011" name="ISME J.">
        <title>RNA-seq reveals cooperative metabolic interactions between two termite-gut spirochete species in co-culture.</title>
        <authorList>
            <person name="Rosenthal A.Z."/>
            <person name="Matson E.G."/>
            <person name="Eldar A."/>
            <person name="Leadbetter J.R."/>
        </authorList>
    </citation>
    <scope>NUCLEOTIDE SEQUENCE [LARGE SCALE GENOMIC DNA]</scope>
    <source>
        <strain evidence="2">ATCC BAA-888 / DSM 13862 / ZAS-9</strain>
    </source>
</reference>
<gene>
    <name evidence="1" type="ordered locus">TREAZ_0812</name>
</gene>
<dbReference type="KEGG" id="taz:TREAZ_0812"/>
<protein>
    <submittedName>
        <fullName evidence="1">Uncharacterized protein</fullName>
    </submittedName>
</protein>
<dbReference type="HOGENOM" id="CLU_1495555_0_0_12"/>
<proteinExistence type="predicted"/>
<reference evidence="2" key="1">
    <citation type="submission" date="2009-12" db="EMBL/GenBank/DDBJ databases">
        <title>Complete sequence of Treponema azotonutricium strain ZAS-9.</title>
        <authorList>
            <person name="Tetu S.G."/>
            <person name="Matson E."/>
            <person name="Ren Q."/>
            <person name="Seshadri R."/>
            <person name="Elbourne L."/>
            <person name="Hassan K.A."/>
            <person name="Durkin A."/>
            <person name="Radune D."/>
            <person name="Mohamoud Y."/>
            <person name="Shay R."/>
            <person name="Jin S."/>
            <person name="Zhang X."/>
            <person name="Lucey K."/>
            <person name="Ballor N.R."/>
            <person name="Ottesen E."/>
            <person name="Rosenthal R."/>
            <person name="Allen A."/>
            <person name="Leadbetter J.R."/>
            <person name="Paulsen I.T."/>
        </authorList>
    </citation>
    <scope>NUCLEOTIDE SEQUENCE [LARGE SCALE GENOMIC DNA]</scope>
    <source>
        <strain evidence="2">ATCC BAA-888 / DSM 13862 / ZAS-9</strain>
    </source>
</reference>
<dbReference type="Proteomes" id="UP000009222">
    <property type="component" value="Chromosome"/>
</dbReference>
<sequence length="180" mass="21513">MTKTEETKDSKLFSILNSHKDQGIERIKPYFEDCKYPVKYFDDELIEYYMNYKYEKASIEALSSQSIIFFDPDIGIEVQSTVNRNKYEYVSYNLLCRYWELNKSIIIYQHGDRSIYKTKEKIKILFDILPNLEKDNVKVFTCNGIKYICLVNSRNENFGNVIMLDIFEDLDKCYKKMIIV</sequence>
<organism evidence="1 2">
    <name type="scientific">Leadbettera azotonutricia (strain ATCC BAA-888 / DSM 13862 / ZAS-9)</name>
    <name type="common">Treponema azotonutricium</name>
    <dbReference type="NCBI Taxonomy" id="545695"/>
    <lineage>
        <taxon>Bacteria</taxon>
        <taxon>Pseudomonadati</taxon>
        <taxon>Spirochaetota</taxon>
        <taxon>Spirochaetia</taxon>
        <taxon>Spirochaetales</taxon>
        <taxon>Breznakiellaceae</taxon>
        <taxon>Leadbettera</taxon>
    </lineage>
</organism>
<dbReference type="EMBL" id="CP001841">
    <property type="protein sequence ID" value="AEF81187.1"/>
    <property type="molecule type" value="Genomic_DNA"/>
</dbReference>
<evidence type="ECO:0000313" key="2">
    <source>
        <dbReference type="Proteomes" id="UP000009222"/>
    </source>
</evidence>
<name>F5Y9M1_LEAAZ</name>
<dbReference type="AlphaFoldDB" id="F5Y9M1"/>
<keyword evidence="2" id="KW-1185">Reference proteome</keyword>